<dbReference type="Pfam" id="PF09369">
    <property type="entry name" value="MZB"/>
    <property type="match status" value="1"/>
</dbReference>
<dbReference type="InterPro" id="IPR018973">
    <property type="entry name" value="MZB"/>
</dbReference>
<dbReference type="HOGENOM" id="CLU_020062_0_0_6"/>
<protein>
    <recommendedName>
        <fullName evidence="1">MrfA-like Zn-binding domain-containing protein</fullName>
    </recommendedName>
</protein>
<gene>
    <name evidence="2" type="ordered locus">TERTU_4137</name>
</gene>
<proteinExistence type="predicted"/>
<sequence>MSFQKTTLRQGQLIQPFGPGAIHVSSNGNSLITAGLDYWFHAAYCDEGNICQSDFEIEERRLKKILQVDAFYSPPDYRKKSKWGGGTTNINITIPVFRFPATHRCKRCSKLISINSDSGEFVKCARCDRYSAVPVPLIAICDAGHAQEFPWYEWVHGSTGSNCTRDNLYLLEKGMTGLGGMVVECRDCNRSRPLSKVTSATDREHTHLSDNLNVNGPPYVCNGSKPWLDIEISEGGCGRPLRASLRSAGNLYFPVIKSALHLPSPKYAKSLQKLFLDPHFTSNLDLLNGIELNDCAERLRKIYPELREVDDLEITLSLKEYYDDCSSSSPNSADPVSQDIELVVREEEYKTFLSSWDTEELKLKNKDISEYDEIISDYFDAVTLLEKIRETRVLSGFTRVYPEHGQTVAELQDLLWGELPKEGKRWLPAQIIYGEGIFLALNKQRLLEWESRKEVIERATLLSNNYIRAQAERGFNVSAISPRFILLHTLAHILINQLTYEAGYSSASLRERLYVSSELDMQGLAIYTAAGDADGTLGGLVKLGNPKFLGGILKNALNKAMWCSADPVCMEVGSKVGQGPDNCNLASCHSCGLLPETACEHFNRFLDRGLLIGSEAEPGIGYFNLEGYS</sequence>
<organism evidence="2 3">
    <name type="scientific">Teredinibacter turnerae (strain ATCC 39867 / T7901)</name>
    <dbReference type="NCBI Taxonomy" id="377629"/>
    <lineage>
        <taxon>Bacteria</taxon>
        <taxon>Pseudomonadati</taxon>
        <taxon>Pseudomonadota</taxon>
        <taxon>Gammaproteobacteria</taxon>
        <taxon>Cellvibrionales</taxon>
        <taxon>Cellvibrionaceae</taxon>
        <taxon>Teredinibacter</taxon>
    </lineage>
</organism>
<evidence type="ECO:0000259" key="1">
    <source>
        <dbReference type="Pfam" id="PF09369"/>
    </source>
</evidence>
<dbReference type="eggNOG" id="ENOG502Z7NV">
    <property type="taxonomic scope" value="Bacteria"/>
</dbReference>
<dbReference type="KEGG" id="ttu:TERTU_4137"/>
<dbReference type="Proteomes" id="UP000009080">
    <property type="component" value="Chromosome"/>
</dbReference>
<dbReference type="STRING" id="377629.TERTU_4137"/>
<keyword evidence="3" id="KW-1185">Reference proteome</keyword>
<reference evidence="2 3" key="1">
    <citation type="journal article" date="2009" name="PLoS ONE">
        <title>The complete genome of Teredinibacter turnerae T7901: an intracellular endosymbiont of marine wood-boring bivalves (shipworms).</title>
        <authorList>
            <person name="Yang J.C."/>
            <person name="Madupu R."/>
            <person name="Durkin A.S."/>
            <person name="Ekborg N.A."/>
            <person name="Pedamallu C.S."/>
            <person name="Hostetler J.B."/>
            <person name="Radune D."/>
            <person name="Toms B.S."/>
            <person name="Henrissat B."/>
            <person name="Coutinho P.M."/>
            <person name="Schwarz S."/>
            <person name="Field L."/>
            <person name="Trindade-Silva A.E."/>
            <person name="Soares C.A.G."/>
            <person name="Elshahawi S."/>
            <person name="Hanora A."/>
            <person name="Schmidt E.W."/>
            <person name="Haygood M.G."/>
            <person name="Posfai J."/>
            <person name="Benner J."/>
            <person name="Madinger C."/>
            <person name="Nove J."/>
            <person name="Anton B."/>
            <person name="Chaudhary K."/>
            <person name="Foster J."/>
            <person name="Holman A."/>
            <person name="Kumar S."/>
            <person name="Lessard P.A."/>
            <person name="Luyten Y.A."/>
            <person name="Slatko B."/>
            <person name="Wood N."/>
            <person name="Wu B."/>
            <person name="Teplitski M."/>
            <person name="Mougous J.D."/>
            <person name="Ward N."/>
            <person name="Eisen J.A."/>
            <person name="Badger J.H."/>
            <person name="Distel D.L."/>
        </authorList>
    </citation>
    <scope>NUCLEOTIDE SEQUENCE [LARGE SCALE GENOMIC DNA]</scope>
    <source>
        <strain evidence="3">ATCC 39867 / T7901</strain>
    </source>
</reference>
<dbReference type="AlphaFoldDB" id="C5BUI5"/>
<name>C5BUI5_TERTT</name>
<dbReference type="NCBIfam" id="NF038324">
    <property type="entry name" value="DrmB_fam"/>
    <property type="match status" value="1"/>
</dbReference>
<dbReference type="RefSeq" id="WP_012779330.1">
    <property type="nucleotide sequence ID" value="NC_012997.1"/>
</dbReference>
<dbReference type="InterPro" id="IPR047721">
    <property type="entry name" value="DrmB"/>
</dbReference>
<evidence type="ECO:0000313" key="3">
    <source>
        <dbReference type="Proteomes" id="UP000009080"/>
    </source>
</evidence>
<evidence type="ECO:0000313" key="2">
    <source>
        <dbReference type="EMBL" id="ACR10658.1"/>
    </source>
</evidence>
<feature type="domain" description="MrfA-like Zn-binding" evidence="1">
    <location>
        <begin position="490"/>
        <end position="591"/>
    </location>
</feature>
<dbReference type="EMBL" id="CP001614">
    <property type="protein sequence ID" value="ACR10658.1"/>
    <property type="molecule type" value="Genomic_DNA"/>
</dbReference>
<accession>C5BUI5</accession>